<evidence type="ECO:0000256" key="6">
    <source>
        <dbReference type="ARBA" id="ARBA00023049"/>
    </source>
</evidence>
<dbReference type="Proteomes" id="UP000663829">
    <property type="component" value="Unassembled WGS sequence"/>
</dbReference>
<comment type="caution">
    <text evidence="7">The sequence shown here is derived from an EMBL/GenBank/DDBJ whole genome shotgun (WGS) entry which is preliminary data.</text>
</comment>
<dbReference type="GO" id="GO:0006508">
    <property type="term" value="P:proteolysis"/>
    <property type="evidence" value="ECO:0007669"/>
    <property type="project" value="UniProtKB-KW"/>
</dbReference>
<evidence type="ECO:0008006" key="10">
    <source>
        <dbReference type="Google" id="ProtNLM"/>
    </source>
</evidence>
<keyword evidence="3" id="KW-0479">Metal-binding</keyword>
<evidence type="ECO:0000256" key="3">
    <source>
        <dbReference type="ARBA" id="ARBA00022723"/>
    </source>
</evidence>
<reference evidence="7" key="1">
    <citation type="submission" date="2021-02" db="EMBL/GenBank/DDBJ databases">
        <authorList>
            <person name="Nowell W R."/>
        </authorList>
    </citation>
    <scope>NUCLEOTIDE SEQUENCE</scope>
</reference>
<dbReference type="InterPro" id="IPR024079">
    <property type="entry name" value="MetalloPept_cat_dom_sf"/>
</dbReference>
<dbReference type="Gene3D" id="3.40.390.10">
    <property type="entry name" value="Collagenase (Catalytic Domain)"/>
    <property type="match status" value="1"/>
</dbReference>
<evidence type="ECO:0000256" key="1">
    <source>
        <dbReference type="ARBA" id="ARBA00001947"/>
    </source>
</evidence>
<evidence type="ECO:0000313" key="8">
    <source>
        <dbReference type="EMBL" id="CAF3517980.1"/>
    </source>
</evidence>
<dbReference type="AlphaFoldDB" id="A0A813NL65"/>
<dbReference type="PANTHER" id="PTHR15910">
    <property type="entry name" value="ARCHAEMETZINCIN"/>
    <property type="match status" value="1"/>
</dbReference>
<evidence type="ECO:0000313" key="9">
    <source>
        <dbReference type="Proteomes" id="UP000663829"/>
    </source>
</evidence>
<keyword evidence="2" id="KW-0645">Protease</keyword>
<comment type="cofactor">
    <cofactor evidence="1">
        <name>Zn(2+)</name>
        <dbReference type="ChEBI" id="CHEBI:29105"/>
    </cofactor>
</comment>
<dbReference type="SUPFAM" id="SSF55486">
    <property type="entry name" value="Metalloproteases ('zincins'), catalytic domain"/>
    <property type="match status" value="1"/>
</dbReference>
<name>A0A813NL65_9BILA</name>
<gene>
    <name evidence="7" type="ORF">GPM918_LOCUS196</name>
    <name evidence="8" type="ORF">SRO942_LOCUS197</name>
</gene>
<protein>
    <recommendedName>
        <fullName evidence="10">Archaemetzincin-2</fullName>
    </recommendedName>
</protein>
<dbReference type="GO" id="GO:0046872">
    <property type="term" value="F:metal ion binding"/>
    <property type="evidence" value="ECO:0007669"/>
    <property type="project" value="UniProtKB-KW"/>
</dbReference>
<keyword evidence="6" id="KW-0482">Metalloprotease</keyword>
<dbReference type="EMBL" id="CAJOBC010000013">
    <property type="protein sequence ID" value="CAF3517980.1"/>
    <property type="molecule type" value="Genomic_DNA"/>
</dbReference>
<keyword evidence="9" id="KW-1185">Reference proteome</keyword>
<dbReference type="GO" id="GO:0008237">
    <property type="term" value="F:metallopeptidase activity"/>
    <property type="evidence" value="ECO:0007669"/>
    <property type="project" value="UniProtKB-KW"/>
</dbReference>
<sequence>MSRDHRKKPLGYVRGFRPPDSIAIQNALGKLDESNNVFTDEFCSSFLPLSKPTNENDWLANYNEHGQTYEKFLKECPFVHSKFFNAKPFDEKTIYLTIFGKIDENIFDIESLVDYTKIFFGVSVKLIALFSNVEWDDKKRVWSCTMDKNKNSINLHTRYNKSTHHSQICVTSILKLLKRVVPKDARCLVALTMYDLYLDDSDLFIAGLAEGNSHIAAFSFFRYDPCLTFNDSDWFYFKKKSVEETIRREQLRLRSCRLLTHEINHLFGIGHCIYWSCLMNGSGHLEEDFSQPMFLCPVDLRKLVTLTKFNIKKRYEELLEFFTKHNHLDEVKMLEIKLNILKKLDDNNRKRSIIDDDEKIIVKRLRRK</sequence>
<dbReference type="InterPro" id="IPR012962">
    <property type="entry name" value="Pept_M54_archaemetzincn"/>
</dbReference>
<evidence type="ECO:0000313" key="7">
    <source>
        <dbReference type="EMBL" id="CAF0739811.1"/>
    </source>
</evidence>
<keyword evidence="4" id="KW-0378">Hydrolase</keyword>
<evidence type="ECO:0000256" key="5">
    <source>
        <dbReference type="ARBA" id="ARBA00022833"/>
    </source>
</evidence>
<accession>A0A813NL65</accession>
<organism evidence="7 9">
    <name type="scientific">Didymodactylos carnosus</name>
    <dbReference type="NCBI Taxonomy" id="1234261"/>
    <lineage>
        <taxon>Eukaryota</taxon>
        <taxon>Metazoa</taxon>
        <taxon>Spiralia</taxon>
        <taxon>Gnathifera</taxon>
        <taxon>Rotifera</taxon>
        <taxon>Eurotatoria</taxon>
        <taxon>Bdelloidea</taxon>
        <taxon>Philodinida</taxon>
        <taxon>Philodinidae</taxon>
        <taxon>Didymodactylos</taxon>
    </lineage>
</organism>
<evidence type="ECO:0000256" key="2">
    <source>
        <dbReference type="ARBA" id="ARBA00022670"/>
    </source>
</evidence>
<evidence type="ECO:0000256" key="4">
    <source>
        <dbReference type="ARBA" id="ARBA00022801"/>
    </source>
</evidence>
<dbReference type="CDD" id="cd11375">
    <property type="entry name" value="Peptidase_M54"/>
    <property type="match status" value="1"/>
</dbReference>
<dbReference type="EMBL" id="CAJNOQ010000013">
    <property type="protein sequence ID" value="CAF0739811.1"/>
    <property type="molecule type" value="Genomic_DNA"/>
</dbReference>
<dbReference type="OrthoDB" id="2365600at2759"/>
<dbReference type="Proteomes" id="UP000681722">
    <property type="component" value="Unassembled WGS sequence"/>
</dbReference>
<proteinExistence type="predicted"/>
<dbReference type="PANTHER" id="PTHR15910:SF1">
    <property type="entry name" value="ARCHAEMETZINCIN-2"/>
    <property type="match status" value="1"/>
</dbReference>
<keyword evidence="5" id="KW-0862">Zinc</keyword>